<dbReference type="AlphaFoldDB" id="A0A1J0GLA3"/>
<dbReference type="Proteomes" id="UP000182569">
    <property type="component" value="Chromosome"/>
</dbReference>
<sequence length="209" mass="23988">MLIFDDLWLVRTNPENINRLKEFLENDIIAIGWSNLIDLTGMPKNTLLKELARNNYSCSNVKLGVINQFVNNIQVGDLCIIPNGDKIYLAKVTSPYYYDSTKVTEGYPHQRKVEFINKDNPISRSSLPQAVRKSLGAQNYVAHLKHRIGEFKAFLTEIETTTDNIDLHESLIKLLPLAIETIKNAMESDDAERRFDASIEVLRLMQKYE</sequence>
<name>A0A1J0GLA3_9CLOT</name>
<protein>
    <submittedName>
        <fullName evidence="1">Uncharacterized protein</fullName>
    </submittedName>
</protein>
<evidence type="ECO:0000313" key="1">
    <source>
        <dbReference type="EMBL" id="APC41670.1"/>
    </source>
</evidence>
<dbReference type="KEGG" id="ceu:A7L45_17135"/>
<dbReference type="OrthoDB" id="1631118at2"/>
<dbReference type="RefSeq" id="WP_071613962.1">
    <property type="nucleotide sequence ID" value="NZ_CP015756.1"/>
</dbReference>
<accession>A0A1J0GLA3</accession>
<evidence type="ECO:0000313" key="2">
    <source>
        <dbReference type="Proteomes" id="UP000182569"/>
    </source>
</evidence>
<gene>
    <name evidence="1" type="ORF">A7L45_17135</name>
</gene>
<organism evidence="1 2">
    <name type="scientific">Clostridium estertheticum subsp. estertheticum</name>
    <dbReference type="NCBI Taxonomy" id="1552"/>
    <lineage>
        <taxon>Bacteria</taxon>
        <taxon>Bacillati</taxon>
        <taxon>Bacillota</taxon>
        <taxon>Clostridia</taxon>
        <taxon>Eubacteriales</taxon>
        <taxon>Clostridiaceae</taxon>
        <taxon>Clostridium</taxon>
    </lineage>
</organism>
<dbReference type="STRING" id="1552.A7L45_17135"/>
<keyword evidence="2" id="KW-1185">Reference proteome</keyword>
<reference evidence="2" key="1">
    <citation type="journal article" date="2016" name="Front. Microbiol.">
        <title>Complete Genome Sequence of Clostridium estertheticum DSM 8809, a Microbe Identified in Spoiled Vacuum Packed Beef.</title>
        <authorList>
            <person name="Yu Z."/>
            <person name="Gunn L."/>
            <person name="Brennan E."/>
            <person name="Reid R."/>
            <person name="Wall P.G."/>
            <person name="Gaora O.P."/>
            <person name="Hurley D."/>
            <person name="Bolton D."/>
            <person name="Fanning S."/>
        </authorList>
    </citation>
    <scope>NUCLEOTIDE SEQUENCE [LARGE SCALE GENOMIC DNA]</scope>
    <source>
        <strain evidence="2">DSM 8809</strain>
    </source>
</reference>
<dbReference type="EMBL" id="CP015756">
    <property type="protein sequence ID" value="APC41670.1"/>
    <property type="molecule type" value="Genomic_DNA"/>
</dbReference>
<proteinExistence type="predicted"/>